<dbReference type="GO" id="GO:0005886">
    <property type="term" value="C:plasma membrane"/>
    <property type="evidence" value="ECO:0007669"/>
    <property type="project" value="TreeGrafter"/>
</dbReference>
<name>A0A1B6EEK4_9HEMI</name>
<dbReference type="PROSITE" id="PS01180">
    <property type="entry name" value="CUB"/>
    <property type="match status" value="1"/>
</dbReference>
<feature type="domain" description="CUB" evidence="3">
    <location>
        <begin position="7"/>
        <end position="114"/>
    </location>
</feature>
<evidence type="ECO:0000256" key="1">
    <source>
        <dbReference type="ARBA" id="ARBA00023157"/>
    </source>
</evidence>
<dbReference type="EMBL" id="GEDC01000978">
    <property type="protein sequence ID" value="JAS36320.1"/>
    <property type="molecule type" value="Transcribed_RNA"/>
</dbReference>
<evidence type="ECO:0000256" key="2">
    <source>
        <dbReference type="PROSITE-ProRule" id="PRU00059"/>
    </source>
</evidence>
<dbReference type="InterPro" id="IPR035914">
    <property type="entry name" value="Sperma_CUB_dom_sf"/>
</dbReference>
<feature type="non-terminal residue" evidence="4">
    <location>
        <position position="1"/>
    </location>
</feature>
<comment type="caution">
    <text evidence="2">Lacks conserved residue(s) required for the propagation of feature annotation.</text>
</comment>
<sequence>RLEYTECDWLYQDISCREPGSCRLASPGYPGLYSPNRRCNYHITTSSVHTKVKIKFLSLCLPHNQCSTDHINIYQGSMSSSPLIKTVCANKKQELVCSGPNLLLEFSSGPSLPP</sequence>
<dbReference type="PANTHER" id="PTHR47537">
    <property type="entry name" value="CUBILIN"/>
    <property type="match status" value="1"/>
</dbReference>
<accession>A0A1B6EEK4</accession>
<feature type="non-terminal residue" evidence="4">
    <location>
        <position position="114"/>
    </location>
</feature>
<keyword evidence="1" id="KW-1015">Disulfide bond</keyword>
<dbReference type="CDD" id="cd00041">
    <property type="entry name" value="CUB"/>
    <property type="match status" value="1"/>
</dbReference>
<dbReference type="SUPFAM" id="SSF49854">
    <property type="entry name" value="Spermadhesin, CUB domain"/>
    <property type="match status" value="1"/>
</dbReference>
<reference evidence="4" key="1">
    <citation type="submission" date="2015-12" db="EMBL/GenBank/DDBJ databases">
        <title>De novo transcriptome assembly of four potential Pierce s Disease insect vectors from Arizona vineyards.</title>
        <authorList>
            <person name="Tassone E.E."/>
        </authorList>
    </citation>
    <scope>NUCLEOTIDE SEQUENCE</scope>
</reference>
<dbReference type="Pfam" id="PF00431">
    <property type="entry name" value="CUB"/>
    <property type="match status" value="1"/>
</dbReference>
<gene>
    <name evidence="4" type="ORF">g.1332</name>
</gene>
<dbReference type="InterPro" id="IPR000859">
    <property type="entry name" value="CUB_dom"/>
</dbReference>
<dbReference type="PANTHER" id="PTHR47537:SF3">
    <property type="entry name" value="CUB DOMAIN-CONTAINING PROTEIN"/>
    <property type="match status" value="1"/>
</dbReference>
<organism evidence="4">
    <name type="scientific">Clastoptera arizonana</name>
    <name type="common">Arizona spittle bug</name>
    <dbReference type="NCBI Taxonomy" id="38151"/>
    <lineage>
        <taxon>Eukaryota</taxon>
        <taxon>Metazoa</taxon>
        <taxon>Ecdysozoa</taxon>
        <taxon>Arthropoda</taxon>
        <taxon>Hexapoda</taxon>
        <taxon>Insecta</taxon>
        <taxon>Pterygota</taxon>
        <taxon>Neoptera</taxon>
        <taxon>Paraneoptera</taxon>
        <taxon>Hemiptera</taxon>
        <taxon>Auchenorrhyncha</taxon>
        <taxon>Cercopoidea</taxon>
        <taxon>Clastopteridae</taxon>
        <taxon>Clastoptera</taxon>
    </lineage>
</organism>
<dbReference type="AlphaFoldDB" id="A0A1B6EEK4"/>
<evidence type="ECO:0000259" key="3">
    <source>
        <dbReference type="PROSITE" id="PS01180"/>
    </source>
</evidence>
<dbReference type="InterPro" id="IPR053207">
    <property type="entry name" value="Non-NMDA_GluR_Accessory"/>
</dbReference>
<dbReference type="SMART" id="SM00042">
    <property type="entry name" value="CUB"/>
    <property type="match status" value="1"/>
</dbReference>
<protein>
    <recommendedName>
        <fullName evidence="3">CUB domain-containing protein</fullName>
    </recommendedName>
</protein>
<proteinExistence type="predicted"/>
<dbReference type="Gene3D" id="2.60.120.290">
    <property type="entry name" value="Spermadhesin, CUB domain"/>
    <property type="match status" value="1"/>
</dbReference>
<evidence type="ECO:0000313" key="4">
    <source>
        <dbReference type="EMBL" id="JAS36320.1"/>
    </source>
</evidence>